<dbReference type="SUPFAM" id="SSF52151">
    <property type="entry name" value="FabD/lysophospholipase-like"/>
    <property type="match status" value="1"/>
</dbReference>
<dbReference type="PROSITE" id="PS51635">
    <property type="entry name" value="PNPLA"/>
    <property type="match status" value="1"/>
</dbReference>
<sequence>MAWPPLFAPRRPPRPALNLALQGGGAHGAFTWGVLDALLEADRFEIAALSGTSAGAMNAVLLAHGLMAGGPAGARAALEAFWSGIGSHLPFEWLTVGQDDALALNPLARLLMRWAQTLSPHELNPLGHDPLRDRLRHIDFEALRHPGRPRLAIAATHANSGRLQVFDNESLTLDALLASACLPALHHTVTIAGEPYWDGGYSANPAVFPLLRDSRCAEDTLLVLLAPRCHAHTPRKAAEIRERAVDIAFQAPFLRELGLLHELQSAMRSGWWPRSGLERRLAQARWHLVDGAPVLAALHRETRLIAHLPFLHRLRDAGRAAAGAWLAGPAAAVGRRSGVALPDVLGAPADQPSSPGVGGPAGLS</sequence>
<gene>
    <name evidence="7" type="ORF">V4F39_05760</name>
</gene>
<dbReference type="Pfam" id="PF01734">
    <property type="entry name" value="Patatin"/>
    <property type="match status" value="1"/>
</dbReference>
<keyword evidence="2 4" id="KW-0442">Lipid degradation</keyword>
<evidence type="ECO:0000313" key="8">
    <source>
        <dbReference type="Proteomes" id="UP001336250"/>
    </source>
</evidence>
<evidence type="ECO:0000256" key="2">
    <source>
        <dbReference type="ARBA" id="ARBA00022963"/>
    </source>
</evidence>
<dbReference type="PANTHER" id="PTHR14226">
    <property type="entry name" value="NEUROPATHY TARGET ESTERASE/SWISS CHEESE D.MELANOGASTER"/>
    <property type="match status" value="1"/>
</dbReference>
<comment type="caution">
    <text evidence="7">The sequence shown here is derived from an EMBL/GenBank/DDBJ whole genome shotgun (WGS) entry which is preliminary data.</text>
</comment>
<accession>A0AAW9QDN0</accession>
<feature type="domain" description="PNPLA" evidence="6">
    <location>
        <begin position="19"/>
        <end position="211"/>
    </location>
</feature>
<keyword evidence="3 4" id="KW-0443">Lipid metabolism</keyword>
<evidence type="ECO:0000256" key="1">
    <source>
        <dbReference type="ARBA" id="ARBA00022801"/>
    </source>
</evidence>
<dbReference type="Proteomes" id="UP001336250">
    <property type="component" value="Unassembled WGS sequence"/>
</dbReference>
<dbReference type="PANTHER" id="PTHR14226:SF78">
    <property type="entry name" value="SLR0060 PROTEIN"/>
    <property type="match status" value="1"/>
</dbReference>
<reference evidence="7 8" key="1">
    <citation type="submission" date="2024-02" db="EMBL/GenBank/DDBJ databases">
        <title>Genome sequence of Aquincola sp. MAHUQ-54.</title>
        <authorList>
            <person name="Huq M.A."/>
        </authorList>
    </citation>
    <scope>NUCLEOTIDE SEQUENCE [LARGE SCALE GENOMIC DNA]</scope>
    <source>
        <strain evidence="7 8">MAHUQ-54</strain>
    </source>
</reference>
<feature type="short sequence motif" description="GXGXXG" evidence="4">
    <location>
        <begin position="23"/>
        <end position="28"/>
    </location>
</feature>
<dbReference type="InterPro" id="IPR002641">
    <property type="entry name" value="PNPLA_dom"/>
</dbReference>
<evidence type="ECO:0000256" key="5">
    <source>
        <dbReference type="SAM" id="MobiDB-lite"/>
    </source>
</evidence>
<dbReference type="RefSeq" id="WP_332288351.1">
    <property type="nucleotide sequence ID" value="NZ_JAZIBG010000017.1"/>
</dbReference>
<proteinExistence type="predicted"/>
<dbReference type="GO" id="GO:0016042">
    <property type="term" value="P:lipid catabolic process"/>
    <property type="evidence" value="ECO:0007669"/>
    <property type="project" value="UniProtKB-UniRule"/>
</dbReference>
<evidence type="ECO:0000256" key="4">
    <source>
        <dbReference type="PROSITE-ProRule" id="PRU01161"/>
    </source>
</evidence>
<dbReference type="InterPro" id="IPR016035">
    <property type="entry name" value="Acyl_Trfase/lysoPLipase"/>
</dbReference>
<dbReference type="GO" id="GO:0016787">
    <property type="term" value="F:hydrolase activity"/>
    <property type="evidence" value="ECO:0007669"/>
    <property type="project" value="UniProtKB-UniRule"/>
</dbReference>
<dbReference type="AlphaFoldDB" id="A0AAW9QDN0"/>
<feature type="short sequence motif" description="DGA/G" evidence="4">
    <location>
        <begin position="198"/>
        <end position="200"/>
    </location>
</feature>
<dbReference type="Gene3D" id="3.40.1090.10">
    <property type="entry name" value="Cytosolic phospholipase A2 catalytic domain"/>
    <property type="match status" value="2"/>
</dbReference>
<evidence type="ECO:0000256" key="3">
    <source>
        <dbReference type="ARBA" id="ARBA00023098"/>
    </source>
</evidence>
<evidence type="ECO:0000313" key="7">
    <source>
        <dbReference type="EMBL" id="MEF7613412.1"/>
    </source>
</evidence>
<organism evidence="7 8">
    <name type="scientific">Aquincola agrisoli</name>
    <dbReference type="NCBI Taxonomy" id="3119538"/>
    <lineage>
        <taxon>Bacteria</taxon>
        <taxon>Pseudomonadati</taxon>
        <taxon>Pseudomonadota</taxon>
        <taxon>Betaproteobacteria</taxon>
        <taxon>Burkholderiales</taxon>
        <taxon>Sphaerotilaceae</taxon>
        <taxon>Aquincola</taxon>
    </lineage>
</organism>
<dbReference type="EMBL" id="JAZIBG010000017">
    <property type="protein sequence ID" value="MEF7613412.1"/>
    <property type="molecule type" value="Genomic_DNA"/>
</dbReference>
<feature type="region of interest" description="Disordered" evidence="5">
    <location>
        <begin position="344"/>
        <end position="364"/>
    </location>
</feature>
<keyword evidence="1 4" id="KW-0378">Hydrolase</keyword>
<feature type="active site" description="Nucleophile" evidence="4">
    <location>
        <position position="53"/>
    </location>
</feature>
<keyword evidence="8" id="KW-1185">Reference proteome</keyword>
<name>A0AAW9QDN0_9BURK</name>
<dbReference type="InterPro" id="IPR050301">
    <property type="entry name" value="NTE"/>
</dbReference>
<feature type="short sequence motif" description="GXSXG" evidence="4">
    <location>
        <begin position="51"/>
        <end position="55"/>
    </location>
</feature>
<protein>
    <submittedName>
        <fullName evidence="7">Patatin-like phospholipase family protein</fullName>
    </submittedName>
</protein>
<feature type="active site" description="Proton acceptor" evidence="4">
    <location>
        <position position="198"/>
    </location>
</feature>
<evidence type="ECO:0000259" key="6">
    <source>
        <dbReference type="PROSITE" id="PS51635"/>
    </source>
</evidence>